<dbReference type="EMBL" id="CBDS010000079">
    <property type="protein sequence ID" value="CDB46256.1"/>
    <property type="molecule type" value="Genomic_DNA"/>
</dbReference>
<keyword evidence="3 6" id="KW-0812">Transmembrane</keyword>
<dbReference type="GO" id="GO:0017089">
    <property type="term" value="F:glycolipid transfer activity"/>
    <property type="evidence" value="ECO:0007669"/>
    <property type="project" value="TreeGrafter"/>
</dbReference>
<dbReference type="NCBIfam" id="TIGR04409">
    <property type="entry name" value="LptC_YrbK"/>
    <property type="match status" value="1"/>
</dbReference>
<dbReference type="PANTHER" id="PTHR37481">
    <property type="entry name" value="LIPOPOLYSACCHARIDE EXPORT SYSTEM PROTEIN LPTC"/>
    <property type="match status" value="1"/>
</dbReference>
<dbReference type="InterPro" id="IPR026265">
    <property type="entry name" value="LptC"/>
</dbReference>
<dbReference type="Pfam" id="PF06835">
    <property type="entry name" value="LptC"/>
    <property type="match status" value="1"/>
</dbReference>
<evidence type="ECO:0000256" key="4">
    <source>
        <dbReference type="ARBA" id="ARBA00022989"/>
    </source>
</evidence>
<sequence length="186" mass="19962">MLRNKGFQMIVGAIVITGVIIAWLMLGGEAPSNNPVQKESSGANAKVRNSTLAREVDGKKVWEFTVEEVEQIKSSGEAVLKGVKGKIYREDGSVLEVVAGGGKVKNEAKDFELNDKVVAVLSSGGKLTAESIRWQQTEDVITASGNVRLLKDDTLATGDKAVTSSAFERLKLEGHAEVQRGGDYNE</sequence>
<dbReference type="InterPro" id="IPR052363">
    <property type="entry name" value="LPS_export_LptC"/>
</dbReference>
<dbReference type="OrthoDB" id="1629081at2"/>
<name>A0A3G9GQZ8_9FIRM</name>
<dbReference type="InterPro" id="IPR010664">
    <property type="entry name" value="LipoPS_assembly_LptC-rel"/>
</dbReference>
<organism evidence="7">
    <name type="scientific">Phascolarctobacterium faecium</name>
    <dbReference type="NCBI Taxonomy" id="33025"/>
    <lineage>
        <taxon>Bacteria</taxon>
        <taxon>Bacillati</taxon>
        <taxon>Bacillota</taxon>
        <taxon>Negativicutes</taxon>
        <taxon>Acidaminococcales</taxon>
        <taxon>Acidaminococcaceae</taxon>
        <taxon>Phascolarctobacterium</taxon>
    </lineage>
</organism>
<dbReference type="AlphaFoldDB" id="A0A3G9GQZ8"/>
<evidence type="ECO:0000313" key="8">
    <source>
        <dbReference type="EMBL" id="MTT76205.1"/>
    </source>
</evidence>
<evidence type="ECO:0000313" key="7">
    <source>
        <dbReference type="EMBL" id="CDB46256.1"/>
    </source>
</evidence>
<dbReference type="GO" id="GO:0030288">
    <property type="term" value="C:outer membrane-bounded periplasmic space"/>
    <property type="evidence" value="ECO:0007669"/>
    <property type="project" value="TreeGrafter"/>
</dbReference>
<dbReference type="PANTHER" id="PTHR37481:SF1">
    <property type="entry name" value="LIPOPOLYSACCHARIDE EXPORT SYSTEM PROTEIN LPTC"/>
    <property type="match status" value="1"/>
</dbReference>
<evidence type="ECO:0000256" key="1">
    <source>
        <dbReference type="ARBA" id="ARBA00022475"/>
    </source>
</evidence>
<dbReference type="Proteomes" id="UP000484547">
    <property type="component" value="Unassembled WGS sequence"/>
</dbReference>
<keyword evidence="1" id="KW-1003">Cell membrane</keyword>
<accession>R6ILJ7</accession>
<keyword evidence="4 6" id="KW-1133">Transmembrane helix</keyword>
<evidence type="ECO:0000256" key="3">
    <source>
        <dbReference type="ARBA" id="ARBA00022692"/>
    </source>
</evidence>
<reference evidence="10 11" key="2">
    <citation type="journal article" date="2019" name="Nat. Med.">
        <title>A library of human gut bacterial isolates paired with longitudinal multiomics data enables mechanistic microbiome research.</title>
        <authorList>
            <person name="Poyet M."/>
            <person name="Groussin M."/>
            <person name="Gibbons S.M."/>
            <person name="Avila-Pacheco J."/>
            <person name="Jiang X."/>
            <person name="Kearney S.M."/>
            <person name="Perrotta A.R."/>
            <person name="Berdy B."/>
            <person name="Zhao S."/>
            <person name="Lieberman T.D."/>
            <person name="Swanson P.K."/>
            <person name="Smith M."/>
            <person name="Roesemann S."/>
            <person name="Alexander J.E."/>
            <person name="Rich S.A."/>
            <person name="Livny J."/>
            <person name="Vlamakis H."/>
            <person name="Clish C."/>
            <person name="Bullock K."/>
            <person name="Deik A."/>
            <person name="Scott J."/>
            <person name="Pierce K.A."/>
            <person name="Xavier R.J."/>
            <person name="Alm E.J."/>
        </authorList>
    </citation>
    <scope>NUCLEOTIDE SEQUENCE [LARGE SCALE GENOMIC DNA]</scope>
    <source>
        <strain evidence="8 11">BIOML-A13</strain>
        <strain evidence="9 10">BIOML-A3</strain>
    </source>
</reference>
<feature type="transmembrane region" description="Helical" evidence="6">
    <location>
        <begin position="7"/>
        <end position="26"/>
    </location>
</feature>
<accession>A0A3G9GQZ8</accession>
<protein>
    <submittedName>
        <fullName evidence="8">LPS export ABC transporter periplasmic protein LptC</fullName>
    </submittedName>
</protein>
<reference evidence="7" key="1">
    <citation type="submission" date="2012-11" db="EMBL/GenBank/DDBJ databases">
        <title>Dependencies among metagenomic species, viruses, plasmids and units of genetic variation.</title>
        <authorList>
            <person name="Nielsen H.B."/>
            <person name="Almeida M."/>
            <person name="Juncker A.S."/>
            <person name="Rasmussen S."/>
            <person name="Li J."/>
            <person name="Sunagawa S."/>
            <person name="Plichta D."/>
            <person name="Gautier L."/>
            <person name="Le Chatelier E."/>
            <person name="Peletier E."/>
            <person name="Bonde I."/>
            <person name="Nielsen T."/>
            <person name="Manichanh C."/>
            <person name="Arumugam M."/>
            <person name="Batto J."/>
            <person name="Santos M.B.Q.D."/>
            <person name="Blom N."/>
            <person name="Borruel N."/>
            <person name="Burgdorf K.S."/>
            <person name="Boumezbeur F."/>
            <person name="Casellas F."/>
            <person name="Dore J."/>
            <person name="Guarner F."/>
            <person name="Hansen T."/>
            <person name="Hildebrand F."/>
            <person name="Kaas R.S."/>
            <person name="Kennedy S."/>
            <person name="Kristiansen K."/>
            <person name="Kultima J.R."/>
            <person name="Leonard P."/>
            <person name="Levenez F."/>
            <person name="Lund O."/>
            <person name="Moumen B."/>
            <person name="Le Paslier D."/>
            <person name="Pons N."/>
            <person name="Pedersen O."/>
            <person name="Prifti E."/>
            <person name="Qin J."/>
            <person name="Raes J."/>
            <person name="Tap J."/>
            <person name="Tims S."/>
            <person name="Ussery D.W."/>
            <person name="Yamada T."/>
            <person name="MetaHit consortium"/>
            <person name="Renault P."/>
            <person name="Sicheritz-Ponten T."/>
            <person name="Bork P."/>
            <person name="Wang J."/>
            <person name="Brunak S."/>
            <person name="Ehrlich S.D."/>
        </authorList>
    </citation>
    <scope>NUCLEOTIDE SEQUENCE [LARGE SCALE GENOMIC DNA]</scope>
</reference>
<proteinExistence type="predicted"/>
<dbReference type="GeneID" id="49406523"/>
<evidence type="ECO:0000256" key="5">
    <source>
        <dbReference type="ARBA" id="ARBA00023136"/>
    </source>
</evidence>
<keyword evidence="2" id="KW-0997">Cell inner membrane</keyword>
<dbReference type="RefSeq" id="WP_021718213.1">
    <property type="nucleotide sequence ID" value="NZ_AP019004.1"/>
</dbReference>
<dbReference type="EMBL" id="WNBW01000005">
    <property type="protein sequence ID" value="MTU04269.1"/>
    <property type="molecule type" value="Genomic_DNA"/>
</dbReference>
<comment type="caution">
    <text evidence="7">The sequence shown here is derived from an EMBL/GenBank/DDBJ whole genome shotgun (WGS) entry which is preliminary data.</text>
</comment>
<dbReference type="GO" id="GO:0005886">
    <property type="term" value="C:plasma membrane"/>
    <property type="evidence" value="ECO:0007669"/>
    <property type="project" value="InterPro"/>
</dbReference>
<keyword evidence="10" id="KW-1185">Reference proteome</keyword>
<evidence type="ECO:0000313" key="10">
    <source>
        <dbReference type="Proteomes" id="UP000443070"/>
    </source>
</evidence>
<dbReference type="GO" id="GO:0015221">
    <property type="term" value="F:lipopolysaccharide transmembrane transporter activity"/>
    <property type="evidence" value="ECO:0007669"/>
    <property type="project" value="InterPro"/>
</dbReference>
<evidence type="ECO:0000313" key="11">
    <source>
        <dbReference type="Proteomes" id="UP000484547"/>
    </source>
</evidence>
<gene>
    <name evidence="8" type="primary">lptC</name>
    <name evidence="7" type="ORF">BN533_01313</name>
    <name evidence="8" type="ORF">GMD11_08005</name>
    <name evidence="9" type="ORF">GMD18_07660</name>
</gene>
<keyword evidence="5 6" id="KW-0472">Membrane</keyword>
<evidence type="ECO:0000256" key="2">
    <source>
        <dbReference type="ARBA" id="ARBA00022519"/>
    </source>
</evidence>
<dbReference type="Proteomes" id="UP000443070">
    <property type="component" value="Unassembled WGS sequence"/>
</dbReference>
<evidence type="ECO:0000313" key="9">
    <source>
        <dbReference type="EMBL" id="MTU04269.1"/>
    </source>
</evidence>
<evidence type="ECO:0000256" key="6">
    <source>
        <dbReference type="SAM" id="Phobius"/>
    </source>
</evidence>
<dbReference type="EMBL" id="WNBM01000005">
    <property type="protein sequence ID" value="MTT76205.1"/>
    <property type="molecule type" value="Genomic_DNA"/>
</dbReference>